<evidence type="ECO:0000313" key="2">
    <source>
        <dbReference type="EMBL" id="EFP03743.1"/>
    </source>
</evidence>
<keyword evidence="1" id="KW-0175">Coiled coil</keyword>
<dbReference type="EMBL" id="DS268841">
    <property type="protein sequence ID" value="EFP03743.1"/>
    <property type="molecule type" value="Genomic_DNA"/>
</dbReference>
<feature type="coiled-coil region" evidence="1">
    <location>
        <begin position="360"/>
        <end position="387"/>
    </location>
</feature>
<gene>
    <name evidence="2" type="ORF">CRE_21011</name>
</gene>
<dbReference type="CTD" id="9810112"/>
<dbReference type="PANTHER" id="PTHR21503">
    <property type="entry name" value="F-BOX-CONTAINING HYPOTHETICAL PROTEIN C.ELEGANS"/>
    <property type="match status" value="1"/>
</dbReference>
<name>E3NKX3_CAERE</name>
<dbReference type="PANTHER" id="PTHR21503:SF8">
    <property type="entry name" value="F-BOX ASSOCIATED DOMAIN-CONTAINING PROTEIN-RELATED"/>
    <property type="match status" value="1"/>
</dbReference>
<sequence length="387" mass="45730">MDEQRENHGGFPLQKLPWLVTAQIIRSMETWEQIRLCLTSNKMELITRSVRLTPVHYECHFLETGQLFVIDFSPLFVTYGYINYPPEKPQDTHIMKEELSKWMGPTDESDFVKIMRVFERVISIIPPNFISVGLYPNHMTITTLQNVFSHPVIRSCDKIFIYGKGITTSSEFLDYVLNTASQSAQLTLENTNPPYGYHHEKMFQFGKFVWMSSEWISIESLFALKNLDKITIGKNRFSYADLNRLLKYWIHSEIDMWKYLDIEMEEDIPEDELFDGIVRLKSMRFAITSYHIKSDSKQRKRGLPILTICCVGNKLRLSTWSPDESWRSPDGWIDSFRKEFDALRTVEKRRELEKRVVTRYGNVKLKIRELNEQLEQLQEEFNFTIAE</sequence>
<evidence type="ECO:0000256" key="1">
    <source>
        <dbReference type="SAM" id="Coils"/>
    </source>
</evidence>
<dbReference type="AlphaFoldDB" id="E3NKX3"/>
<dbReference type="RefSeq" id="XP_003090950.2">
    <property type="nucleotide sequence ID" value="XM_003090902.2"/>
</dbReference>
<dbReference type="HOGENOM" id="CLU_044397_1_0_1"/>
<dbReference type="GeneID" id="9810112"/>
<organism evidence="3">
    <name type="scientific">Caenorhabditis remanei</name>
    <name type="common">Caenorhabditis vulgaris</name>
    <dbReference type="NCBI Taxonomy" id="31234"/>
    <lineage>
        <taxon>Eukaryota</taxon>
        <taxon>Metazoa</taxon>
        <taxon>Ecdysozoa</taxon>
        <taxon>Nematoda</taxon>
        <taxon>Chromadorea</taxon>
        <taxon>Rhabditida</taxon>
        <taxon>Rhabditina</taxon>
        <taxon>Rhabditomorpha</taxon>
        <taxon>Rhabditoidea</taxon>
        <taxon>Rhabditidae</taxon>
        <taxon>Peloderinae</taxon>
        <taxon>Caenorhabditis</taxon>
    </lineage>
</organism>
<dbReference type="Proteomes" id="UP000008281">
    <property type="component" value="Unassembled WGS sequence"/>
</dbReference>
<dbReference type="InParanoid" id="E3NKX3"/>
<dbReference type="OMA" id="ECHFLET"/>
<reference evidence="2" key="1">
    <citation type="submission" date="2007-07" db="EMBL/GenBank/DDBJ databases">
        <title>PCAP assembly of the Caenorhabditis remanei genome.</title>
        <authorList>
            <consortium name="The Caenorhabditis remanei Sequencing Consortium"/>
            <person name="Wilson R.K."/>
        </authorList>
    </citation>
    <scope>NUCLEOTIDE SEQUENCE [LARGE SCALE GENOMIC DNA]</scope>
    <source>
        <strain evidence="2">PB4641</strain>
    </source>
</reference>
<keyword evidence="3" id="KW-1185">Reference proteome</keyword>
<accession>E3NKX3</accession>
<protein>
    <submittedName>
        <fullName evidence="2">Uncharacterized protein</fullName>
    </submittedName>
</protein>
<evidence type="ECO:0000313" key="3">
    <source>
        <dbReference type="Proteomes" id="UP000008281"/>
    </source>
</evidence>
<dbReference type="KEGG" id="crq:GCK72_003845"/>
<proteinExistence type="predicted"/>